<dbReference type="SUPFAM" id="SSF46894">
    <property type="entry name" value="C-terminal effector domain of the bipartite response regulators"/>
    <property type="match status" value="1"/>
</dbReference>
<dbReference type="PATRIC" id="fig|79604.3.peg.432"/>
<dbReference type="AlphaFoldDB" id="A0A172RX03"/>
<protein>
    <submittedName>
        <fullName evidence="6">Regulatory protein, luxR family</fullName>
    </submittedName>
</protein>
<evidence type="ECO:0000256" key="2">
    <source>
        <dbReference type="ARBA" id="ARBA00023125"/>
    </source>
</evidence>
<feature type="transmembrane region" description="Helical" evidence="4">
    <location>
        <begin position="20"/>
        <end position="37"/>
    </location>
</feature>
<dbReference type="RefSeq" id="WP_066660788.1">
    <property type="nucleotide sequence ID" value="NZ_CP011402.1"/>
</dbReference>
<feature type="transmembrane region" description="Helical" evidence="4">
    <location>
        <begin position="265"/>
        <end position="282"/>
    </location>
</feature>
<evidence type="ECO:0000256" key="4">
    <source>
        <dbReference type="SAM" id="Phobius"/>
    </source>
</evidence>
<evidence type="ECO:0000256" key="3">
    <source>
        <dbReference type="ARBA" id="ARBA00023163"/>
    </source>
</evidence>
<feature type="transmembrane region" description="Helical" evidence="4">
    <location>
        <begin position="159"/>
        <end position="176"/>
    </location>
</feature>
<organism evidence="6 7">
    <name type="scientific">Denitrobacterium detoxificans</name>
    <dbReference type="NCBI Taxonomy" id="79604"/>
    <lineage>
        <taxon>Bacteria</taxon>
        <taxon>Bacillati</taxon>
        <taxon>Actinomycetota</taxon>
        <taxon>Coriobacteriia</taxon>
        <taxon>Eggerthellales</taxon>
        <taxon>Eggerthellaceae</taxon>
        <taxon>Denitrobacterium</taxon>
    </lineage>
</organism>
<evidence type="ECO:0000259" key="5">
    <source>
        <dbReference type="PROSITE" id="PS50043"/>
    </source>
</evidence>
<dbReference type="PRINTS" id="PR00038">
    <property type="entry name" value="HTHLUXR"/>
</dbReference>
<feature type="transmembrane region" description="Helical" evidence="4">
    <location>
        <begin position="78"/>
        <end position="100"/>
    </location>
</feature>
<dbReference type="CDD" id="cd06170">
    <property type="entry name" value="LuxR_C_like"/>
    <property type="match status" value="1"/>
</dbReference>
<keyword evidence="4" id="KW-0472">Membrane</keyword>
<keyword evidence="1" id="KW-0805">Transcription regulation</keyword>
<accession>A0A172RX03</accession>
<keyword evidence="2" id="KW-0238">DNA-binding</keyword>
<feature type="transmembrane region" description="Helical" evidence="4">
    <location>
        <begin position="288"/>
        <end position="309"/>
    </location>
</feature>
<feature type="transmembrane region" description="Helical" evidence="4">
    <location>
        <begin position="49"/>
        <end position="66"/>
    </location>
</feature>
<keyword evidence="4" id="KW-0812">Transmembrane</keyword>
<reference evidence="7" key="1">
    <citation type="submission" date="2016-10" db="EMBL/GenBank/DDBJ databases">
        <authorList>
            <person name="Varghese N."/>
        </authorList>
    </citation>
    <scope>NUCLEOTIDE SEQUENCE [LARGE SCALE GENOMIC DNA]</scope>
    <source>
        <strain evidence="7">DSM 21843</strain>
    </source>
</reference>
<dbReference type="STRING" id="79604.AAY81_02125"/>
<gene>
    <name evidence="6" type="ORF">SAMN02910314_01366</name>
</gene>
<dbReference type="SMART" id="SM00421">
    <property type="entry name" value="HTH_LUXR"/>
    <property type="match status" value="1"/>
</dbReference>
<feature type="transmembrane region" description="Helical" evidence="4">
    <location>
        <begin position="351"/>
        <end position="370"/>
    </location>
</feature>
<dbReference type="InterPro" id="IPR000792">
    <property type="entry name" value="Tscrpt_reg_LuxR_C"/>
</dbReference>
<dbReference type="InterPro" id="IPR016032">
    <property type="entry name" value="Sig_transdc_resp-reg_C-effctor"/>
</dbReference>
<dbReference type="GO" id="GO:0003677">
    <property type="term" value="F:DNA binding"/>
    <property type="evidence" value="ECO:0007669"/>
    <property type="project" value="UniProtKB-KW"/>
</dbReference>
<sequence length="469" mass="51291">MAAEEQAHSNKPYVFEHFRLGYVGFAIPWAWVFELAHRRTSASFSYDNAAVLFLMLAAGMLFFVALRKLSKGGVEKLLHWPMAILAAISIVLISLPHLGVTVIPDVVGFAVAGVAGAFMYLSWVPFYSSVDLRSAVACAFASMVVSSVLKFALDVMPLLLGNVCLIALPLCLPYLLNQASANMPPKDTPLIYFGSARQSFPYLVLLGVAVCAFVIGVAPAVSPNAVTEPVALYSFAQQSISVLAALAVLWWVFAYRGKLHFTNTWRAIVIIVSTALLFLPNIDSELAGWALVLVGVAQAILVAVLWCMLADVAHHSSANRFTVFGFAWVCYALPLALGRLAGGVLANLDNVVFVIALLSYALTVTGILSLNERNFIESQIFRDLDMPETGHSMYASIDEGCEHLGARYKLTGREVEVLKLLCKGRSKSYIAETLVISENTVRSHARHIYRKLDVHSKQDVMDMISEKRN</sequence>
<dbReference type="OrthoDB" id="3173360at2"/>
<feature type="transmembrane region" description="Helical" evidence="4">
    <location>
        <begin position="230"/>
        <end position="253"/>
    </location>
</feature>
<dbReference type="PANTHER" id="PTHR44688">
    <property type="entry name" value="DNA-BINDING TRANSCRIPTIONAL ACTIVATOR DEVR_DOSR"/>
    <property type="match status" value="1"/>
</dbReference>
<evidence type="ECO:0000313" key="7">
    <source>
        <dbReference type="Proteomes" id="UP000182975"/>
    </source>
</evidence>
<dbReference type="Proteomes" id="UP000182975">
    <property type="component" value="Unassembled WGS sequence"/>
</dbReference>
<feature type="transmembrane region" description="Helical" evidence="4">
    <location>
        <begin position="106"/>
        <end position="127"/>
    </location>
</feature>
<dbReference type="KEGG" id="ddt:AAY81_02125"/>
<feature type="transmembrane region" description="Helical" evidence="4">
    <location>
        <begin position="321"/>
        <end position="345"/>
    </location>
</feature>
<evidence type="ECO:0000256" key="1">
    <source>
        <dbReference type="ARBA" id="ARBA00023015"/>
    </source>
</evidence>
<dbReference type="PANTHER" id="PTHR44688:SF16">
    <property type="entry name" value="DNA-BINDING TRANSCRIPTIONAL ACTIVATOR DEVR_DOSR"/>
    <property type="match status" value="1"/>
</dbReference>
<dbReference type="Pfam" id="PF00196">
    <property type="entry name" value="GerE"/>
    <property type="match status" value="1"/>
</dbReference>
<feature type="domain" description="HTH luxR-type" evidence="5">
    <location>
        <begin position="403"/>
        <end position="468"/>
    </location>
</feature>
<dbReference type="EMBL" id="FOEC01000008">
    <property type="protein sequence ID" value="SEO84409.1"/>
    <property type="molecule type" value="Genomic_DNA"/>
</dbReference>
<dbReference type="GO" id="GO:0006355">
    <property type="term" value="P:regulation of DNA-templated transcription"/>
    <property type="evidence" value="ECO:0007669"/>
    <property type="project" value="InterPro"/>
</dbReference>
<feature type="transmembrane region" description="Helical" evidence="4">
    <location>
        <begin position="200"/>
        <end position="218"/>
    </location>
</feature>
<name>A0A172RX03_9ACTN</name>
<keyword evidence="4" id="KW-1133">Transmembrane helix</keyword>
<keyword evidence="7" id="KW-1185">Reference proteome</keyword>
<dbReference type="InterPro" id="IPR036388">
    <property type="entry name" value="WH-like_DNA-bd_sf"/>
</dbReference>
<proteinExistence type="predicted"/>
<dbReference type="Gene3D" id="1.10.10.10">
    <property type="entry name" value="Winged helix-like DNA-binding domain superfamily/Winged helix DNA-binding domain"/>
    <property type="match status" value="1"/>
</dbReference>
<keyword evidence="3" id="KW-0804">Transcription</keyword>
<evidence type="ECO:0000313" key="6">
    <source>
        <dbReference type="EMBL" id="SEO84409.1"/>
    </source>
</evidence>
<dbReference type="PROSITE" id="PS50043">
    <property type="entry name" value="HTH_LUXR_2"/>
    <property type="match status" value="1"/>
</dbReference>